<proteinExistence type="predicted"/>
<comment type="caution">
    <text evidence="2">The sequence shown here is derived from an EMBL/GenBank/DDBJ whole genome shotgun (WGS) entry which is preliminary data.</text>
</comment>
<keyword evidence="1" id="KW-0732">Signal</keyword>
<feature type="signal peptide" evidence="1">
    <location>
        <begin position="1"/>
        <end position="26"/>
    </location>
</feature>
<dbReference type="AlphaFoldDB" id="A0A371X4D8"/>
<dbReference type="RefSeq" id="WP_116625725.1">
    <property type="nucleotide sequence ID" value="NZ_QURN01000024.1"/>
</dbReference>
<gene>
    <name evidence="2" type="ORF">DY251_20275</name>
</gene>
<evidence type="ECO:0000313" key="2">
    <source>
        <dbReference type="EMBL" id="RFC63894.1"/>
    </source>
</evidence>
<dbReference type="EMBL" id="QURN01000024">
    <property type="protein sequence ID" value="RFC63894.1"/>
    <property type="molecule type" value="Genomic_DNA"/>
</dbReference>
<feature type="chain" id="PRO_5017067644" evidence="1">
    <location>
        <begin position="27"/>
        <end position="127"/>
    </location>
</feature>
<name>A0A371X4D8_9HYPH</name>
<evidence type="ECO:0000256" key="1">
    <source>
        <dbReference type="SAM" id="SignalP"/>
    </source>
</evidence>
<sequence length="127" mass="13752">MAISIQLNYRAIALALALLSPAAAYAQSGPCELDANGELYCYSNNSPNMLEASCLTYADPRYCLPYHQRACQVSGFALACRMVSLGQNCVGGDPAQCNYYVQILQANRACNLQGMQQACGWLQQQGL</sequence>
<keyword evidence="3" id="KW-1185">Reference proteome</keyword>
<organism evidence="2 3">
    <name type="scientific">Mesorhizobium denitrificans</name>
    <dbReference type="NCBI Taxonomy" id="2294114"/>
    <lineage>
        <taxon>Bacteria</taxon>
        <taxon>Pseudomonadati</taxon>
        <taxon>Pseudomonadota</taxon>
        <taxon>Alphaproteobacteria</taxon>
        <taxon>Hyphomicrobiales</taxon>
        <taxon>Phyllobacteriaceae</taxon>
        <taxon>Mesorhizobium</taxon>
    </lineage>
</organism>
<protein>
    <submittedName>
        <fullName evidence="2">Uncharacterized protein</fullName>
    </submittedName>
</protein>
<reference evidence="3" key="1">
    <citation type="submission" date="2018-08" db="EMBL/GenBank/DDBJ databases">
        <authorList>
            <person name="Im W.T."/>
        </authorList>
    </citation>
    <scope>NUCLEOTIDE SEQUENCE [LARGE SCALE GENOMIC DNA]</scope>
    <source>
        <strain evidence="3">LA-28</strain>
    </source>
</reference>
<evidence type="ECO:0000313" key="3">
    <source>
        <dbReference type="Proteomes" id="UP000262379"/>
    </source>
</evidence>
<dbReference type="Proteomes" id="UP000262379">
    <property type="component" value="Unassembled WGS sequence"/>
</dbReference>
<accession>A0A371X4D8</accession>